<protein>
    <submittedName>
        <fullName evidence="2">Tail protein</fullName>
    </submittedName>
</protein>
<reference evidence="2" key="1">
    <citation type="journal article" date="2021" name="Proc. Natl. Acad. Sci. U.S.A.">
        <title>A Catalog of Tens of Thousands of Viruses from Human Metagenomes Reveals Hidden Associations with Chronic Diseases.</title>
        <authorList>
            <person name="Tisza M.J."/>
            <person name="Buck C.B."/>
        </authorList>
    </citation>
    <scope>NUCLEOTIDE SEQUENCE</scope>
    <source>
        <strain evidence="2">CtHjK2</strain>
    </source>
</reference>
<name>A0A8S5SQL4_9CAUD</name>
<sequence>MKTFFQVPTITIHDPSLRIVGVIDNNKPNSIHFFDDKWERDLATGASVFSFSVYKKFTANNELQQNPTEVLRKRNFVSFNYKDETFLFTIYKIKETRIMLELECRNLNLELINEEALPFKSDQPLTFKQYAEKMDLLNFTKLSIGINEVESYTRTLEFTSSETKLARLLALLSKFNAEHEFKTFLNSDGTLKEFKINVYKEYDGDNYGVGKKQKNIILLGERHLTDITRTVDYDGLFTMLVPTSSQSVSDEKADEHGQTVTTVKNPDGSTTRTTVWKNSDGSQSKTVIHTKVTKNADGSTTTVKRTEKANGSIIETTTIRTSKGNANSTTKVLKPPTSNKDTGEKELIDLGSMPDWEVKNSDGEVEFYKRGASLYAPIAAKLYPSTFTTATQSDQWIRKDISYDAKTSEELEQMAFKDLKLHAYPAITYEIEGWTDLDIGDRVLIQDDEFSPILIIEARVTKQELCFTRPENSRTTYDNFKSLSNNLSVDIQVRLAEMVEEAKPYTIKISTDNGTTFKNNEGESLVKATLWKGGKVVSRDVSWRWALDGVVTVGMQYRIQAKDITDTAVLTVAAYVGNLEVATTEITLTNIVEPTNLIIKTSSGNIFKNNLINTKLTATLWRGGKEIDKEGKDYSYIWTKTDDEGNPDEIWNQDHSYSQKTIEITQRDVFRRAQFECNVEPLG</sequence>
<feature type="region of interest" description="Disordered" evidence="1">
    <location>
        <begin position="247"/>
        <end position="282"/>
    </location>
</feature>
<feature type="compositionally biased region" description="Polar residues" evidence="1">
    <location>
        <begin position="258"/>
        <end position="282"/>
    </location>
</feature>
<evidence type="ECO:0000256" key="1">
    <source>
        <dbReference type="SAM" id="MobiDB-lite"/>
    </source>
</evidence>
<evidence type="ECO:0000313" key="2">
    <source>
        <dbReference type="EMBL" id="DAF53289.1"/>
    </source>
</evidence>
<proteinExistence type="predicted"/>
<dbReference type="EMBL" id="BK032651">
    <property type="protein sequence ID" value="DAF53289.1"/>
    <property type="molecule type" value="Genomic_DNA"/>
</dbReference>
<accession>A0A8S5SQL4</accession>
<organism evidence="2">
    <name type="scientific">Siphoviridae sp. ctHjK2</name>
    <dbReference type="NCBI Taxonomy" id="2827831"/>
    <lineage>
        <taxon>Viruses</taxon>
        <taxon>Duplodnaviria</taxon>
        <taxon>Heunggongvirae</taxon>
        <taxon>Uroviricota</taxon>
        <taxon>Caudoviricetes</taxon>
    </lineage>
</organism>